<dbReference type="EMBL" id="JBFCZG010000008">
    <property type="protein sequence ID" value="KAL3419375.1"/>
    <property type="molecule type" value="Genomic_DNA"/>
</dbReference>
<dbReference type="PANTHER" id="PTHR13034">
    <property type="entry name" value="DYNACTIN P62 SUBUNIT"/>
    <property type="match status" value="1"/>
</dbReference>
<evidence type="ECO:0000256" key="10">
    <source>
        <dbReference type="ARBA" id="ARBA00023212"/>
    </source>
</evidence>
<evidence type="ECO:0000256" key="7">
    <source>
        <dbReference type="ARBA" id="ARBA00022843"/>
    </source>
</evidence>
<evidence type="ECO:0000256" key="12">
    <source>
        <dbReference type="ARBA" id="ARBA00034864"/>
    </source>
</evidence>
<keyword evidence="9" id="KW-0175">Coiled coil</keyword>
<evidence type="ECO:0000256" key="9">
    <source>
        <dbReference type="ARBA" id="ARBA00023054"/>
    </source>
</evidence>
<comment type="subunit">
    <text evidence="13">Subunit of dynactin, a multiprotein complex part of a tripartite complex with dynein and a adapter, such as BICDL1, BICD2 or HOOK3. The dynactin complex is built around ACTR1A/ACTB filament and consists of an actin-related filament composed of a shoulder domain, a pointed end and a barbed end. Its length is defined by its flexible shoulder domain. The soulder is composed of 2 DCTN1 subunits, 4 DCTN2 and 2 DCTN3. The 4 DCNT2 (via N-terminus) bind the ACTR1A filament and act as molecular rulers to determine the length. The pointed end is important for binding dynein-dynactin cargo adapters. Consists of 4 subunits: ACTR10, DCNT4, DCTN5 and DCTN6. The barbed end is composed of a CAPZA1:CAPZB heterodimers, which binds ACTR1A/ACTB filament and dynactin and stabilizes dynactin. Interacts with ATP7B, but not ATP7A, in a copper-dependent manner. Interacts with ANK2; this interaction is required for localization at costameres. Interacts with N4BP2L1.</text>
</comment>
<dbReference type="PANTHER" id="PTHR13034:SF2">
    <property type="entry name" value="DYNACTIN SUBUNIT 4"/>
    <property type="match status" value="1"/>
</dbReference>
<keyword evidence="7" id="KW-0832">Ubl conjugation</keyword>
<feature type="region of interest" description="Disordered" evidence="14">
    <location>
        <begin position="179"/>
        <end position="204"/>
    </location>
</feature>
<name>A0ABR4P7U3_9HELO</name>
<comment type="similarity">
    <text evidence="11">Belongs to the dynactin subunit 4 family.</text>
</comment>
<feature type="region of interest" description="Disordered" evidence="14">
    <location>
        <begin position="23"/>
        <end position="42"/>
    </location>
</feature>
<comment type="caution">
    <text evidence="15">The sequence shown here is derived from an EMBL/GenBank/DDBJ whole genome shotgun (WGS) entry which is preliminary data.</text>
</comment>
<keyword evidence="5" id="KW-1017">Isopeptide bond</keyword>
<evidence type="ECO:0000256" key="1">
    <source>
        <dbReference type="ARBA" id="ARBA00004300"/>
    </source>
</evidence>
<reference evidence="15 16" key="1">
    <citation type="submission" date="2024-06" db="EMBL/GenBank/DDBJ databases">
        <title>Complete genome of Phlyctema vagabunda strain 19-DSS-EL-015.</title>
        <authorList>
            <person name="Fiorenzani C."/>
        </authorList>
    </citation>
    <scope>NUCLEOTIDE SEQUENCE [LARGE SCALE GENOMIC DNA]</scope>
    <source>
        <strain evidence="15 16">19-DSS-EL-015</strain>
    </source>
</reference>
<feature type="region of interest" description="Disordered" evidence="14">
    <location>
        <begin position="452"/>
        <end position="480"/>
    </location>
</feature>
<feature type="compositionally biased region" description="Basic and acidic residues" evidence="14">
    <location>
        <begin position="183"/>
        <end position="204"/>
    </location>
</feature>
<evidence type="ECO:0000256" key="14">
    <source>
        <dbReference type="SAM" id="MobiDB-lite"/>
    </source>
</evidence>
<organism evidence="15 16">
    <name type="scientific">Phlyctema vagabunda</name>
    <dbReference type="NCBI Taxonomy" id="108571"/>
    <lineage>
        <taxon>Eukaryota</taxon>
        <taxon>Fungi</taxon>
        <taxon>Dikarya</taxon>
        <taxon>Ascomycota</taxon>
        <taxon>Pezizomycotina</taxon>
        <taxon>Leotiomycetes</taxon>
        <taxon>Helotiales</taxon>
        <taxon>Dermateaceae</taxon>
        <taxon>Phlyctema</taxon>
    </lineage>
</organism>
<accession>A0ABR4P7U3</accession>
<evidence type="ECO:0000256" key="13">
    <source>
        <dbReference type="ARBA" id="ARBA00093507"/>
    </source>
</evidence>
<keyword evidence="16" id="KW-1185">Reference proteome</keyword>
<evidence type="ECO:0000256" key="6">
    <source>
        <dbReference type="ARBA" id="ARBA00022553"/>
    </source>
</evidence>
<evidence type="ECO:0000256" key="2">
    <source>
        <dbReference type="ARBA" id="ARBA00004529"/>
    </source>
</evidence>
<evidence type="ECO:0000256" key="4">
    <source>
        <dbReference type="ARBA" id="ARBA00022490"/>
    </source>
</evidence>
<dbReference type="Pfam" id="PF05502">
    <property type="entry name" value="Dynactin_p62"/>
    <property type="match status" value="1"/>
</dbReference>
<evidence type="ECO:0000313" key="16">
    <source>
        <dbReference type="Proteomes" id="UP001629113"/>
    </source>
</evidence>
<gene>
    <name evidence="15" type="ORF">PVAG01_09597</name>
</gene>
<evidence type="ECO:0000256" key="8">
    <source>
        <dbReference type="ARBA" id="ARBA00022990"/>
    </source>
</evidence>
<evidence type="ECO:0000256" key="3">
    <source>
        <dbReference type="ARBA" id="ARBA00004657"/>
    </source>
</evidence>
<feature type="compositionally biased region" description="Basic and acidic residues" evidence="14">
    <location>
        <begin position="452"/>
        <end position="470"/>
    </location>
</feature>
<keyword evidence="8" id="KW-0007">Acetylation</keyword>
<comment type="subcellular location">
    <subcellularLocation>
        <location evidence="1">Cytoplasm</location>
        <location evidence="1">Cytoskeleton</location>
        <location evidence="1">Microtubule organizing center</location>
        <location evidence="1">Centrosome</location>
    </subcellularLocation>
    <subcellularLocation>
        <location evidence="2">Cytoplasm</location>
        <location evidence="2">Cytoskeleton</location>
        <location evidence="2">Stress fiber</location>
    </subcellularLocation>
    <subcellularLocation>
        <location evidence="3">Cytoplasm</location>
        <location evidence="3">Myofibril</location>
    </subcellularLocation>
</comment>
<evidence type="ECO:0000313" key="15">
    <source>
        <dbReference type="EMBL" id="KAL3419375.1"/>
    </source>
</evidence>
<sequence length="580" mass="64364">MDSFTPYTYIQCPCTDTSTVPRNLGEDRKAEGAETDEDERDFDPRAARASYSLYPLDHLLYCEDCHQIRCPRCVLDEIVTWYCPSCLFEVPSSTVKSEGNRCTRSCFQCPVCIAPLSVNSEAPAPSGLGADQAPQTGPFVLSCSYCNWSSTEIGIKFDKANSIYSQLAKIKNGGTPVVSAKQRRLDREERRRDFSESSIAEETHQELPLDSRETLDAEAQFSNLKSFYQSQLADSTPASALSFGGDYGYGSPGALSRIMGLYTGGSFADKKAKNKNGIMREVCDATEGLQLASTEARSSIAKLQREGWDSTTSYFQRSQQAHDAHFVSELRPVATLLRTKRSKRCRTCRHILSKPESKVQTTRFRIRLVALNYIPSIVIKPLQPVVAGQSQLLSPLKPTQFLLTFKNPLFDAVRVSLATPANTPGRFSSKVTVLCPQFEVGANTDVWDEALREGGGKDADREKRRTRAETNEGQNQAEAGKVWESGRNWVSVVVEVVPALVSTYRGPAFLSEGVERDDSPIKEDEDVLEIPVFIRVEWETDAAHDEHGLGAATTKEKDVKEKRELAYWCVLGVGKIAQDQ</sequence>
<proteinExistence type="inferred from homology"/>
<evidence type="ECO:0000256" key="11">
    <source>
        <dbReference type="ARBA" id="ARBA00034776"/>
    </source>
</evidence>
<dbReference type="InterPro" id="IPR008603">
    <property type="entry name" value="DCTN4"/>
</dbReference>
<keyword evidence="6" id="KW-0597">Phosphoprotein</keyword>
<dbReference type="Proteomes" id="UP001629113">
    <property type="component" value="Unassembled WGS sequence"/>
</dbReference>
<keyword evidence="4" id="KW-0963">Cytoplasm</keyword>
<evidence type="ECO:0000256" key="5">
    <source>
        <dbReference type="ARBA" id="ARBA00022499"/>
    </source>
</evidence>
<protein>
    <recommendedName>
        <fullName evidence="12">Dynactin subunit 4</fullName>
    </recommendedName>
</protein>
<keyword evidence="10" id="KW-0206">Cytoskeleton</keyword>